<accession>A0A1L9TQX2</accession>
<dbReference type="RefSeq" id="XP_040705636.1">
    <property type="nucleotide sequence ID" value="XM_040846074.1"/>
</dbReference>
<dbReference type="VEuPathDB" id="FungiDB:ASPSYDRAFT_40380"/>
<dbReference type="EMBL" id="KV878583">
    <property type="protein sequence ID" value="OJJ61830.1"/>
    <property type="molecule type" value="Genomic_DNA"/>
</dbReference>
<name>A0A1L9TQX2_9EURO</name>
<organism evidence="1 2">
    <name type="scientific">Aspergillus sydowii CBS 593.65</name>
    <dbReference type="NCBI Taxonomy" id="1036612"/>
    <lineage>
        <taxon>Eukaryota</taxon>
        <taxon>Fungi</taxon>
        <taxon>Dikarya</taxon>
        <taxon>Ascomycota</taxon>
        <taxon>Pezizomycotina</taxon>
        <taxon>Eurotiomycetes</taxon>
        <taxon>Eurotiomycetidae</taxon>
        <taxon>Eurotiales</taxon>
        <taxon>Aspergillaceae</taxon>
        <taxon>Aspergillus</taxon>
        <taxon>Aspergillus subgen. Nidulantes</taxon>
    </lineage>
</organism>
<reference evidence="2" key="1">
    <citation type="journal article" date="2017" name="Genome Biol.">
        <title>Comparative genomics reveals high biological diversity and specific adaptations in the industrially and medically important fungal genus Aspergillus.</title>
        <authorList>
            <person name="de Vries R.P."/>
            <person name="Riley R."/>
            <person name="Wiebenga A."/>
            <person name="Aguilar-Osorio G."/>
            <person name="Amillis S."/>
            <person name="Uchima C.A."/>
            <person name="Anderluh G."/>
            <person name="Asadollahi M."/>
            <person name="Askin M."/>
            <person name="Barry K."/>
            <person name="Battaglia E."/>
            <person name="Bayram O."/>
            <person name="Benocci T."/>
            <person name="Braus-Stromeyer S.A."/>
            <person name="Caldana C."/>
            <person name="Canovas D."/>
            <person name="Cerqueira G.C."/>
            <person name="Chen F."/>
            <person name="Chen W."/>
            <person name="Choi C."/>
            <person name="Clum A."/>
            <person name="Dos Santos R.A."/>
            <person name="Damasio A.R."/>
            <person name="Diallinas G."/>
            <person name="Emri T."/>
            <person name="Fekete E."/>
            <person name="Flipphi M."/>
            <person name="Freyberg S."/>
            <person name="Gallo A."/>
            <person name="Gournas C."/>
            <person name="Habgood R."/>
            <person name="Hainaut M."/>
            <person name="Harispe M.L."/>
            <person name="Henrissat B."/>
            <person name="Hilden K.S."/>
            <person name="Hope R."/>
            <person name="Hossain A."/>
            <person name="Karabika E."/>
            <person name="Karaffa L."/>
            <person name="Karanyi Z."/>
            <person name="Krasevec N."/>
            <person name="Kuo A."/>
            <person name="Kusch H."/>
            <person name="LaButti K."/>
            <person name="Lagendijk E.L."/>
            <person name="Lapidus A."/>
            <person name="Levasseur A."/>
            <person name="Lindquist E."/>
            <person name="Lipzen A."/>
            <person name="Logrieco A.F."/>
            <person name="MacCabe A."/>
            <person name="Maekelae M.R."/>
            <person name="Malavazi I."/>
            <person name="Melin P."/>
            <person name="Meyer V."/>
            <person name="Mielnichuk N."/>
            <person name="Miskei M."/>
            <person name="Molnar A.P."/>
            <person name="Mule G."/>
            <person name="Ngan C.Y."/>
            <person name="Orejas M."/>
            <person name="Orosz E."/>
            <person name="Ouedraogo J.P."/>
            <person name="Overkamp K.M."/>
            <person name="Park H.-S."/>
            <person name="Perrone G."/>
            <person name="Piumi F."/>
            <person name="Punt P.J."/>
            <person name="Ram A.F."/>
            <person name="Ramon A."/>
            <person name="Rauscher S."/>
            <person name="Record E."/>
            <person name="Riano-Pachon D.M."/>
            <person name="Robert V."/>
            <person name="Roehrig J."/>
            <person name="Ruller R."/>
            <person name="Salamov A."/>
            <person name="Salih N.S."/>
            <person name="Samson R.A."/>
            <person name="Sandor E."/>
            <person name="Sanguinetti M."/>
            <person name="Schuetze T."/>
            <person name="Sepcic K."/>
            <person name="Shelest E."/>
            <person name="Sherlock G."/>
            <person name="Sophianopoulou V."/>
            <person name="Squina F.M."/>
            <person name="Sun H."/>
            <person name="Susca A."/>
            <person name="Todd R.B."/>
            <person name="Tsang A."/>
            <person name="Unkles S.E."/>
            <person name="van de Wiele N."/>
            <person name="van Rossen-Uffink D."/>
            <person name="Oliveira J.V."/>
            <person name="Vesth T.C."/>
            <person name="Visser J."/>
            <person name="Yu J.-H."/>
            <person name="Zhou M."/>
            <person name="Andersen M.R."/>
            <person name="Archer D.B."/>
            <person name="Baker S.E."/>
            <person name="Benoit I."/>
            <person name="Brakhage A.A."/>
            <person name="Braus G.H."/>
            <person name="Fischer R."/>
            <person name="Frisvad J.C."/>
            <person name="Goldman G.H."/>
            <person name="Houbraken J."/>
            <person name="Oakley B."/>
            <person name="Pocsi I."/>
            <person name="Scazzocchio C."/>
            <person name="Seiboth B."/>
            <person name="vanKuyk P.A."/>
            <person name="Wortman J."/>
            <person name="Dyer P.S."/>
            <person name="Grigoriev I.V."/>
        </authorList>
    </citation>
    <scope>NUCLEOTIDE SEQUENCE [LARGE SCALE GENOMIC DNA]</scope>
    <source>
        <strain evidence="2">CBS 593.65</strain>
    </source>
</reference>
<evidence type="ECO:0000313" key="2">
    <source>
        <dbReference type="Proteomes" id="UP000184356"/>
    </source>
</evidence>
<evidence type="ECO:0000313" key="1">
    <source>
        <dbReference type="EMBL" id="OJJ61830.1"/>
    </source>
</evidence>
<keyword evidence="2" id="KW-1185">Reference proteome</keyword>
<gene>
    <name evidence="1" type="ORF">ASPSYDRAFT_40380</name>
</gene>
<dbReference type="GeneID" id="63762147"/>
<dbReference type="AlphaFoldDB" id="A0A1L9TQX2"/>
<proteinExistence type="predicted"/>
<sequence>MSLGNSLIGSYSIAFAASARGPSNHGRFHAIFPHPDLIDKCDSNTLKIPLAPRKLAIYEPARAVKGRRRPM</sequence>
<dbReference type="Proteomes" id="UP000184356">
    <property type="component" value="Unassembled WGS sequence"/>
</dbReference>
<protein>
    <submittedName>
        <fullName evidence="1">Uncharacterized protein</fullName>
    </submittedName>
</protein>